<dbReference type="InterPro" id="IPR035996">
    <property type="entry name" value="4pyrrol_Methylase_sf"/>
</dbReference>
<evidence type="ECO:0000256" key="1">
    <source>
        <dbReference type="ARBA" id="ARBA00004953"/>
    </source>
</evidence>
<evidence type="ECO:0000256" key="5">
    <source>
        <dbReference type="ARBA" id="ARBA00022691"/>
    </source>
</evidence>
<dbReference type="UniPathway" id="UPA00148"/>
<evidence type="ECO:0000256" key="2">
    <source>
        <dbReference type="ARBA" id="ARBA00022573"/>
    </source>
</evidence>
<reference evidence="7 8" key="1">
    <citation type="submission" date="2014-09" db="EMBL/GenBank/DDBJ databases">
        <title>Draft genome of Bradyrhizobium japonicum Is-34.</title>
        <authorList>
            <person name="Tsurumaru H."/>
            <person name="Yamakawa T."/>
            <person name="Hashimoto S."/>
            <person name="Okizaki K."/>
            <person name="Kanesaki Y."/>
            <person name="Yoshikawa H."/>
            <person name="Yajima S."/>
        </authorList>
    </citation>
    <scope>NUCLEOTIDE SEQUENCE [LARGE SCALE GENOMIC DNA]</scope>
    <source>
        <strain evidence="7 8">Is-34</strain>
    </source>
</reference>
<dbReference type="GO" id="GO:0009236">
    <property type="term" value="P:cobalamin biosynthetic process"/>
    <property type="evidence" value="ECO:0007669"/>
    <property type="project" value="UniProtKB-UniPathway"/>
</dbReference>
<protein>
    <submittedName>
        <fullName evidence="7">Precorrin-6Y methyltransferase</fullName>
    </submittedName>
</protein>
<proteinExistence type="predicted"/>
<dbReference type="RefSeq" id="WP_028155681.1">
    <property type="nucleotide sequence ID" value="NZ_JANUDC010000001.1"/>
</dbReference>
<dbReference type="InterPro" id="IPR050714">
    <property type="entry name" value="Cobalamin_biosynth_MTase"/>
</dbReference>
<dbReference type="PANTHER" id="PTHR43182:SF1">
    <property type="entry name" value="COBALT-PRECORRIN-7 C(5)-METHYLTRANSFERASE"/>
    <property type="match status" value="1"/>
</dbReference>
<evidence type="ECO:0000256" key="4">
    <source>
        <dbReference type="ARBA" id="ARBA00022679"/>
    </source>
</evidence>
<dbReference type="NCBIfam" id="TIGR02467">
    <property type="entry name" value="CbiE"/>
    <property type="match status" value="1"/>
</dbReference>
<dbReference type="GO" id="GO:0008276">
    <property type="term" value="F:protein methyltransferase activity"/>
    <property type="evidence" value="ECO:0007669"/>
    <property type="project" value="InterPro"/>
</dbReference>
<dbReference type="InterPro" id="IPR014777">
    <property type="entry name" value="4pyrrole_Mease_sub1"/>
</dbReference>
<dbReference type="PIRSF" id="PIRSF036428">
    <property type="entry name" value="CobL"/>
    <property type="match status" value="1"/>
</dbReference>
<dbReference type="Gene3D" id="3.40.1010.10">
    <property type="entry name" value="Cobalt-precorrin-4 Transmethylase, Domain 1"/>
    <property type="match status" value="1"/>
</dbReference>
<keyword evidence="4 7" id="KW-0808">Transferase</keyword>
<feature type="domain" description="Tetrapyrrole methylase" evidence="6">
    <location>
        <begin position="6"/>
        <end position="177"/>
    </location>
</feature>
<dbReference type="NCBIfam" id="TIGR02469">
    <property type="entry name" value="CbiT"/>
    <property type="match status" value="1"/>
</dbReference>
<dbReference type="InterPro" id="IPR006365">
    <property type="entry name" value="Cbl_synth_CobL"/>
</dbReference>
<keyword evidence="2" id="KW-0169">Cobalamin biosynthesis</keyword>
<dbReference type="InterPro" id="IPR012818">
    <property type="entry name" value="CbiE"/>
</dbReference>
<evidence type="ECO:0000313" key="7">
    <source>
        <dbReference type="EMBL" id="KGT78613.1"/>
    </source>
</evidence>
<sequence>MADPWLTIIGIGEDGLAGLSEASRKALAKAETVFGGERHLALADVGGRGRPWPVPFDAGIVLSCRGRPTVVLASGDPFWYGAGAGLAEKLDANEWIAHSAPSTFSVAAARLGWRLEAIACLGLHAAPFERLVPHLAPGARIICLVRDGKAAGDLAKWLSERGWGASAFWTLAALGGSRESIAEHRADSFAGGLAENLVAVAVEARGGQGIPRSSGLSDDLFAHDGQITKRPVRALALSALAPRPGERLWDIGAGSGSISVEWALCGGTASAIEAREDRAANIRSNAAAFGLAHRMTVIMGSAPEALAALEAPDAVFIGGGLDIAMFDAIWSRLAPGARLVAHAVTLETEALLGELHQRHGGELMRVEIAHAAPLGRYRSWEASRPVVQWSAVR</sequence>
<dbReference type="AlphaFoldDB" id="A0A0A3YYA4"/>
<dbReference type="PANTHER" id="PTHR43182">
    <property type="entry name" value="COBALT-PRECORRIN-6B C(15)-METHYLTRANSFERASE (DECARBOXYLATING)"/>
    <property type="match status" value="1"/>
</dbReference>
<evidence type="ECO:0000259" key="6">
    <source>
        <dbReference type="Pfam" id="PF00590"/>
    </source>
</evidence>
<dbReference type="GO" id="GO:0032259">
    <property type="term" value="P:methylation"/>
    <property type="evidence" value="ECO:0007669"/>
    <property type="project" value="UniProtKB-KW"/>
</dbReference>
<dbReference type="InterPro" id="IPR000878">
    <property type="entry name" value="4pyrrol_Mease"/>
</dbReference>
<gene>
    <name evidence="7" type="ORF">MA20_14500</name>
</gene>
<dbReference type="Proteomes" id="UP000030377">
    <property type="component" value="Unassembled WGS sequence"/>
</dbReference>
<keyword evidence="5" id="KW-0949">S-adenosyl-L-methionine</keyword>
<dbReference type="InterPro" id="IPR029063">
    <property type="entry name" value="SAM-dependent_MTases_sf"/>
</dbReference>
<dbReference type="CDD" id="cd11644">
    <property type="entry name" value="Precorrin-6Y-MT"/>
    <property type="match status" value="1"/>
</dbReference>
<comment type="caution">
    <text evidence="7">The sequence shown here is derived from an EMBL/GenBank/DDBJ whole genome shotgun (WGS) entry which is preliminary data.</text>
</comment>
<comment type="pathway">
    <text evidence="1">Cofactor biosynthesis; adenosylcobalamin biosynthesis.</text>
</comment>
<dbReference type="Pfam" id="PF00590">
    <property type="entry name" value="TP_methylase"/>
    <property type="match status" value="1"/>
</dbReference>
<accession>A0A0A3YYA4</accession>
<dbReference type="SUPFAM" id="SSF53335">
    <property type="entry name" value="S-adenosyl-L-methionine-dependent methyltransferases"/>
    <property type="match status" value="1"/>
</dbReference>
<dbReference type="EMBL" id="JRPN01000014">
    <property type="protein sequence ID" value="KGT78613.1"/>
    <property type="molecule type" value="Genomic_DNA"/>
</dbReference>
<dbReference type="Gene3D" id="3.40.50.150">
    <property type="entry name" value="Vaccinia Virus protein VP39"/>
    <property type="match status" value="1"/>
</dbReference>
<evidence type="ECO:0000256" key="3">
    <source>
        <dbReference type="ARBA" id="ARBA00022603"/>
    </source>
</evidence>
<organism evidence="7 8">
    <name type="scientific">Bradyrhizobium japonicum</name>
    <dbReference type="NCBI Taxonomy" id="375"/>
    <lineage>
        <taxon>Bacteria</taxon>
        <taxon>Pseudomonadati</taxon>
        <taxon>Pseudomonadota</taxon>
        <taxon>Alphaproteobacteria</taxon>
        <taxon>Hyphomicrobiales</taxon>
        <taxon>Nitrobacteraceae</taxon>
        <taxon>Bradyrhizobium</taxon>
    </lineage>
</organism>
<evidence type="ECO:0000313" key="8">
    <source>
        <dbReference type="Proteomes" id="UP000030377"/>
    </source>
</evidence>
<dbReference type="InterPro" id="IPR014008">
    <property type="entry name" value="Cbl_synth_MTase_CbiT"/>
</dbReference>
<dbReference type="SUPFAM" id="SSF53790">
    <property type="entry name" value="Tetrapyrrole methylase"/>
    <property type="match status" value="1"/>
</dbReference>
<keyword evidence="3 7" id="KW-0489">Methyltransferase</keyword>
<name>A0A0A3YYA4_BRAJP</name>
<dbReference type="STRING" id="375.BKD09_RS33685"/>